<sequence>MKRLTIGGNFFVIDIDIESESLPNAKENLNEQVINVTLAIAVDTSNTEKTIVLTNAPNPIDLATSKYSFSSSSTSPLANEVILAALTSVQRLDRFSEILAFLSNLDKLKSDRNQVDETIPVSSVAPQRQKSIVGMGNDTTETKDASETKTTIYKPVNTYKALFEVNKTLIGIYDKYTESLGMSWDESNTMNNDTNMDYLKGLLRLSNKHWGVPRLNTDGRLGLSIWYWTKQSALNERLFAIPDQVKEAMMRLEKFHVHWSLRPCSNPNSPFAVKEGDHFNLTGFIVNPITGNVDGWNENFSEDEKYNIKAEWVLRLNPGVWLPMNILRNNDIDNNNIVANTASGVTESTSPGGRGRGSVPLDSLSFASVKAFTVANNSHGENEDLEYYHTKYTNFCLYPLVHTRELAIGHPRELFQTLNDLRKMVLLETLVASVCISRRDATEMEIDEYLRDIGTAMPSHENGDDEPWVVVNGKGSLDCMPEDMDLEDMDIEIEELIRDGVLAEENKFAKSELPGEATVCEEDEETKTSRKCVLNVSLLAVLPVPKLRVNMSGLNSISVAFSILIDQHEKTNEIMIRVIDIDDSLSPQNVKRMERMLMVGENLSMVSEWALLQVS</sequence>
<keyword evidence="5 7" id="KW-0804">Transcription</keyword>
<keyword evidence="10" id="KW-1185">Reference proteome</keyword>
<dbReference type="GO" id="GO:0016592">
    <property type="term" value="C:mediator complex"/>
    <property type="evidence" value="ECO:0007669"/>
    <property type="project" value="InterPro"/>
</dbReference>
<evidence type="ECO:0000256" key="4">
    <source>
        <dbReference type="ARBA" id="ARBA00023159"/>
    </source>
</evidence>
<reference evidence="9 10" key="1">
    <citation type="journal article" date="2016" name="Proc. Natl. Acad. Sci. U.S.A.">
        <title>Comparative genomics of biotechnologically important yeasts.</title>
        <authorList>
            <person name="Riley R."/>
            <person name="Haridas S."/>
            <person name="Wolfe K.H."/>
            <person name="Lopes M.R."/>
            <person name="Hittinger C.T."/>
            <person name="Goeker M."/>
            <person name="Salamov A.A."/>
            <person name="Wisecaver J.H."/>
            <person name="Long T.M."/>
            <person name="Calvey C.H."/>
            <person name="Aerts A.L."/>
            <person name="Barry K.W."/>
            <person name="Choi C."/>
            <person name="Clum A."/>
            <person name="Coughlan A.Y."/>
            <person name="Deshpande S."/>
            <person name="Douglass A.P."/>
            <person name="Hanson S.J."/>
            <person name="Klenk H.-P."/>
            <person name="LaButti K.M."/>
            <person name="Lapidus A."/>
            <person name="Lindquist E.A."/>
            <person name="Lipzen A.M."/>
            <person name="Meier-Kolthoff J.P."/>
            <person name="Ohm R.A."/>
            <person name="Otillar R.P."/>
            <person name="Pangilinan J.L."/>
            <person name="Peng Y."/>
            <person name="Rokas A."/>
            <person name="Rosa C.A."/>
            <person name="Scheuner C."/>
            <person name="Sibirny A.A."/>
            <person name="Slot J.C."/>
            <person name="Stielow J.B."/>
            <person name="Sun H."/>
            <person name="Kurtzman C.P."/>
            <person name="Blackwell M."/>
            <person name="Grigoriev I.V."/>
            <person name="Jeffries T.W."/>
        </authorList>
    </citation>
    <scope>NUCLEOTIDE SEQUENCE [LARGE SCALE GENOMIC DNA]</scope>
    <source>
        <strain evidence="9 10">DSM 6958</strain>
    </source>
</reference>
<dbReference type="Pfam" id="PF10744">
    <property type="entry name" value="Med1"/>
    <property type="match status" value="1"/>
</dbReference>
<evidence type="ECO:0000313" key="9">
    <source>
        <dbReference type="EMBL" id="ODQ65465.1"/>
    </source>
</evidence>
<evidence type="ECO:0000256" key="6">
    <source>
        <dbReference type="ARBA" id="ARBA00023242"/>
    </source>
</evidence>
<evidence type="ECO:0000256" key="5">
    <source>
        <dbReference type="ARBA" id="ARBA00023163"/>
    </source>
</evidence>
<dbReference type="EMBL" id="KV454410">
    <property type="protein sequence ID" value="ODQ65465.1"/>
    <property type="molecule type" value="Genomic_DNA"/>
</dbReference>
<evidence type="ECO:0000259" key="8">
    <source>
        <dbReference type="Pfam" id="PF10744"/>
    </source>
</evidence>
<gene>
    <name evidence="9" type="ORF">NADFUDRAFT_47114</name>
</gene>
<evidence type="ECO:0000313" key="10">
    <source>
        <dbReference type="Proteomes" id="UP000095009"/>
    </source>
</evidence>
<protein>
    <recommendedName>
        <fullName evidence="7">Mediator of RNA polymerase II transcription subunit 1</fullName>
    </recommendedName>
    <alternativeName>
        <fullName evidence="7">Mediator complex subunit 1</fullName>
    </alternativeName>
</protein>
<evidence type="ECO:0000256" key="7">
    <source>
        <dbReference type="RuleBase" id="RU364059"/>
    </source>
</evidence>
<name>A0A1E3PJ73_9ASCO</name>
<proteinExistence type="inferred from homology"/>
<dbReference type="GO" id="GO:0045944">
    <property type="term" value="P:positive regulation of transcription by RNA polymerase II"/>
    <property type="evidence" value="ECO:0007669"/>
    <property type="project" value="UniProtKB-ARBA"/>
</dbReference>
<comment type="subcellular location">
    <subcellularLocation>
        <location evidence="1 7">Nucleus</location>
    </subcellularLocation>
</comment>
<keyword evidence="6 7" id="KW-0539">Nucleus</keyword>
<feature type="domain" description="Mediator complex subunit Med1" evidence="8">
    <location>
        <begin position="154"/>
        <end position="435"/>
    </location>
</feature>
<comment type="similarity">
    <text evidence="2 7">Belongs to the Mediator complex subunit 1 family.</text>
</comment>
<organism evidence="9 10">
    <name type="scientific">Nadsonia fulvescens var. elongata DSM 6958</name>
    <dbReference type="NCBI Taxonomy" id="857566"/>
    <lineage>
        <taxon>Eukaryota</taxon>
        <taxon>Fungi</taxon>
        <taxon>Dikarya</taxon>
        <taxon>Ascomycota</taxon>
        <taxon>Saccharomycotina</taxon>
        <taxon>Dipodascomycetes</taxon>
        <taxon>Dipodascales</taxon>
        <taxon>Dipodascales incertae sedis</taxon>
        <taxon>Nadsonia</taxon>
    </lineage>
</organism>
<dbReference type="AlphaFoldDB" id="A0A1E3PJ73"/>
<dbReference type="GO" id="GO:0003712">
    <property type="term" value="F:transcription coregulator activity"/>
    <property type="evidence" value="ECO:0007669"/>
    <property type="project" value="InterPro"/>
</dbReference>
<evidence type="ECO:0000256" key="3">
    <source>
        <dbReference type="ARBA" id="ARBA00023015"/>
    </source>
</evidence>
<evidence type="ECO:0000256" key="1">
    <source>
        <dbReference type="ARBA" id="ARBA00004123"/>
    </source>
</evidence>
<dbReference type="InterPro" id="IPR019680">
    <property type="entry name" value="Mediator_Med1"/>
</dbReference>
<keyword evidence="3 7" id="KW-0805">Transcription regulation</keyword>
<keyword evidence="4 7" id="KW-0010">Activator</keyword>
<accession>A0A1E3PJ73</accession>
<evidence type="ECO:0000256" key="2">
    <source>
        <dbReference type="ARBA" id="ARBA00006210"/>
    </source>
</evidence>
<comment type="function">
    <text evidence="7">Component of the Mediator complex, a coactivator involved in the regulated transcription of nearly all RNA polymerase II-dependent genes. Mediator functions as a bridge to convey information from gene-specific regulatory proteins to the basal RNA polymerase II transcription machinery. Mediator is recruited to promoters by direct interactions with regulatory proteins and serves as a scaffold for the assembly of a functional preinitiation complex with RNA polymerase II and the general transcription factors.</text>
</comment>
<dbReference type="Proteomes" id="UP000095009">
    <property type="component" value="Unassembled WGS sequence"/>
</dbReference>